<dbReference type="Proteomes" id="UP000069902">
    <property type="component" value="Chromosome cPNK"/>
</dbReference>
<dbReference type="KEGG" id="pnl:PNK_0767"/>
<dbReference type="AlphaFoldDB" id="A0A0U5J8J5"/>
<reference evidence="2" key="1">
    <citation type="submission" date="2015-09" db="EMBL/GenBank/DDBJ databases">
        <authorList>
            <person name="Bertelli C."/>
        </authorList>
    </citation>
    <scope>NUCLEOTIDE SEQUENCE [LARGE SCALE GENOMIC DNA]</scope>
    <source>
        <strain evidence="2">KNic</strain>
    </source>
</reference>
<keyword evidence="2" id="KW-1185">Reference proteome</keyword>
<dbReference type="RefSeq" id="WP_032125288.1">
    <property type="nucleotide sequence ID" value="NZ_LN879502.1"/>
</dbReference>
<dbReference type="InParanoid" id="A0A0U5J8J5"/>
<dbReference type="Gene3D" id="1.25.40.10">
    <property type="entry name" value="Tetratricopeptide repeat domain"/>
    <property type="match status" value="1"/>
</dbReference>
<dbReference type="EMBL" id="LN879502">
    <property type="protein sequence ID" value="CUI16393.1"/>
    <property type="molecule type" value="Genomic_DNA"/>
</dbReference>
<accession>A0A0U5J8J5</accession>
<dbReference type="STRING" id="389348.PNK_0767"/>
<sequence length="159" mass="18703">MLKESFGQFEADLIEWMNQFTQAGDNQLVDVTPQKEKELYYMAYHLYRDQQYREANYFFRLLVTACPSEPKYWKGLGACLQMKQEYVEALNCYIYTQLLYRDQPDPYLYIYAADCYFALKQIAAGLKALEAARLSGEEKRDARVLKHVALMKALWTKAT</sequence>
<name>A0A0U5J8J5_9BACT</name>
<organism evidence="1 2">
    <name type="scientific">Candidatus Protochlamydia naegleriophila</name>
    <dbReference type="NCBI Taxonomy" id="389348"/>
    <lineage>
        <taxon>Bacteria</taxon>
        <taxon>Pseudomonadati</taxon>
        <taxon>Chlamydiota</taxon>
        <taxon>Chlamydiia</taxon>
        <taxon>Parachlamydiales</taxon>
        <taxon>Parachlamydiaceae</taxon>
        <taxon>Candidatus Protochlamydia</taxon>
    </lineage>
</organism>
<evidence type="ECO:0000313" key="1">
    <source>
        <dbReference type="EMBL" id="CUI16393.1"/>
    </source>
</evidence>
<protein>
    <submittedName>
        <fullName evidence="1">Putative type III secretion chaperone SycD/LcrH</fullName>
    </submittedName>
</protein>
<dbReference type="PATRIC" id="fig|389348.3.peg.840"/>
<proteinExistence type="predicted"/>
<gene>
    <name evidence="1" type="primary">lcrH</name>
    <name evidence="1" type="ORF">PNK_0767</name>
</gene>
<dbReference type="InterPro" id="IPR011990">
    <property type="entry name" value="TPR-like_helical_dom_sf"/>
</dbReference>
<evidence type="ECO:0000313" key="2">
    <source>
        <dbReference type="Proteomes" id="UP000069902"/>
    </source>
</evidence>
<dbReference type="PRINTS" id="PR01595">
    <property type="entry name" value="SYCDCHAPRONE"/>
</dbReference>
<dbReference type="SUPFAM" id="SSF48452">
    <property type="entry name" value="TPR-like"/>
    <property type="match status" value="1"/>
</dbReference>
<dbReference type="InterPro" id="IPR005415">
    <property type="entry name" value="T3SS_Ca_resp_chp_LcrH/SycD"/>
</dbReference>